<dbReference type="GO" id="GO:0003351">
    <property type="term" value="P:epithelial cilium movement involved in extracellular fluid movement"/>
    <property type="evidence" value="ECO:0007669"/>
    <property type="project" value="TreeGrafter"/>
</dbReference>
<reference evidence="1" key="1">
    <citation type="submission" date="2022-01" db="EMBL/GenBank/DDBJ databases">
        <authorList>
            <person name="King R."/>
        </authorList>
    </citation>
    <scope>NUCLEOTIDE SEQUENCE</scope>
</reference>
<accession>A0A9N9XGB0</accession>
<dbReference type="Proteomes" id="UP001153709">
    <property type="component" value="Chromosome 7"/>
</dbReference>
<dbReference type="OrthoDB" id="10257153at2759"/>
<dbReference type="EMBL" id="OU898282">
    <property type="protein sequence ID" value="CAG9838233.1"/>
    <property type="molecule type" value="Genomic_DNA"/>
</dbReference>
<dbReference type="InterPro" id="IPR026173">
    <property type="entry name" value="SPAG17"/>
</dbReference>
<organism evidence="1 2">
    <name type="scientific">Diabrotica balteata</name>
    <name type="common">Banded cucumber beetle</name>
    <dbReference type="NCBI Taxonomy" id="107213"/>
    <lineage>
        <taxon>Eukaryota</taxon>
        <taxon>Metazoa</taxon>
        <taxon>Ecdysozoa</taxon>
        <taxon>Arthropoda</taxon>
        <taxon>Hexapoda</taxon>
        <taxon>Insecta</taxon>
        <taxon>Pterygota</taxon>
        <taxon>Neoptera</taxon>
        <taxon>Endopterygota</taxon>
        <taxon>Coleoptera</taxon>
        <taxon>Polyphaga</taxon>
        <taxon>Cucujiformia</taxon>
        <taxon>Chrysomeloidea</taxon>
        <taxon>Chrysomelidae</taxon>
        <taxon>Galerucinae</taxon>
        <taxon>Diabroticina</taxon>
        <taxon>Diabroticites</taxon>
        <taxon>Diabrotica</taxon>
    </lineage>
</organism>
<evidence type="ECO:0000313" key="1">
    <source>
        <dbReference type="EMBL" id="CAG9838233.1"/>
    </source>
</evidence>
<keyword evidence="2" id="KW-1185">Reference proteome</keyword>
<protein>
    <submittedName>
        <fullName evidence="1">Uncharacterized protein</fullName>
    </submittedName>
</protein>
<sequence length="1576" mass="184087">MFHLDLTSSKRRRRKSEISSSMETEFIELEIRKFCPKRIFDVILINGNDEVSTNTLKNIIETAKSFEMMISLTFIPYADVLNVLQNFDDSVLPDNTKSLINELIDDINKTFNYLKPENYPASRLAMLMKIKLIEVMCRHRKKELEKLEQRSNLNKALEILTKECRKGTKDNHLDVRDKKSLKDVQTSSGFLNTESEVVFDDDIFNHVSFYVFEGVFNVKTLINFVNFTRQSITAVIKFKDDTRPQIDNSQAYSHRRFWADLDDYLYGHVRSEPLENTMLMAYNVNDDNDTAIFEDLWHMIKTISDIKLQHLNYIRHLKMYNKAKEYDYLPLQCLNTYNKIMHNIPLDLSNEVVVLSGILEEVCVRADDSNINDRYSLKDITSKISIPYSARTCVDPRNVEDQYTKPIGNGITRKEAFNFYDKDYLNMTLHMYKPSGKVVQELALNVLKILKPFCLLHYEYQNEELIHKHDLAPSVRTLTSKDYNAIEQFLKLMIIAAIKRKQEQPIEEKKVNETDLICYDSKAYQKSMKILPYDATSTTKFPVDVTFRPSPMDYYWKEKYPPSVMIQTFYEVQQQFAYMDAVYCSEIDRLLLSFHDDLDDFGINTKVYDETICTPVCLRDFCRYIVKSEAKWLKHNEHPTYVRKIDEYEECPGVQKIRKLNIFPEYSDLLETAQESDECLTKIRSYGMPREIDISEDDIILAENNVSDSGICIAKKKQRDIEVTFDEMLSELENYPNNRNLVAECLKSNFSKEFLAYDISGTTYFAVSGARTVFASHDGVKVTVDNTKLVDENSKCTINLQYLENNLILHSHEMFKNFYTFHWLVEDGTKIMFEISKSKKKAVKISESEIYDANSTDTVQKESETSKELDIGKMKVKTLDEEHFRSKLFEDFLRHREASNRDSKTEERYDRNALNKSRESVTADIFEGLNEAVTKNLPVYKVHKDYETLILKKPIVHIPMVNILRRVLHDSNKKEICQTTISKGKSKKYTPTQSSEQTTLIEDAMSFRITLPNGLYVTCYLSQIREKLVEIKQEQLSTDIKALRLEEFRLFTREGYILIKKIDGTITLLMSNGNQINFEKPDTNIEEIRQSTFKQYHCKTLNDYRKKLNKTMKNNGVASAYYISRRAALETRKGYVTDKDLKKVLESSRLPYLKKSLLRFDGSRTVLSHNKIRQKKLYHIVSEEDFVEEEIYFEREDGFKSLLEKSGNRVVEFSDGTRIHTSVDVAPELVDGYVYINLYYKYEHPHYVTVEYEEGDLMRIVMNNDVVLEKKANDDITLSIGKEASTSVTSEEVKFIKKCNDCKSQYTCSFNIAPFHTNTLNFYAEFAHAEDSYQKHFYIDYAGHCKNNASFTSGPINAFNCNHGVRNTYKKLFSLKKTFSGEQFLTDSMVDLLKSQEGSKENTVIEEKKGDGKNNNNLTLQFSTKHYESFSERYLSKSVVRSEVNLTKYKQVTCGPLHYLTKKCLIRMLTTETLVALLTEMQKYFIENKINHNVKDYIDSFANENQGKVSLKSKESLERHAKLLAEEEKKSKLKKHRATFAEKILKWKEECNKYRKLIRMKRCPLYFDSEFYAVNK</sequence>
<dbReference type="PANTHER" id="PTHR21963">
    <property type="entry name" value="PF6"/>
    <property type="match status" value="1"/>
</dbReference>
<proteinExistence type="predicted"/>
<evidence type="ECO:0000313" key="2">
    <source>
        <dbReference type="Proteomes" id="UP001153709"/>
    </source>
</evidence>
<dbReference type="GO" id="GO:1904158">
    <property type="term" value="P:axonemal central apparatus assembly"/>
    <property type="evidence" value="ECO:0007669"/>
    <property type="project" value="TreeGrafter"/>
</dbReference>
<dbReference type="GO" id="GO:1990716">
    <property type="term" value="C:axonemal central apparatus"/>
    <property type="evidence" value="ECO:0007669"/>
    <property type="project" value="TreeGrafter"/>
</dbReference>
<name>A0A9N9XGB0_DIABA</name>
<gene>
    <name evidence="1" type="ORF">DIABBA_LOCUS11152</name>
</gene>
<dbReference type="PANTHER" id="PTHR21963:SF1">
    <property type="entry name" value="SPERM-ASSOCIATED ANTIGEN 17"/>
    <property type="match status" value="1"/>
</dbReference>
<dbReference type="GO" id="GO:0005576">
    <property type="term" value="C:extracellular region"/>
    <property type="evidence" value="ECO:0007669"/>
    <property type="project" value="GOC"/>
</dbReference>